<dbReference type="FunFam" id="2.40.50.140:FF:000103">
    <property type="entry name" value="protein RRP5 homolog"/>
    <property type="match status" value="1"/>
</dbReference>
<feature type="compositionally biased region" description="Basic and acidic residues" evidence="5">
    <location>
        <begin position="1481"/>
        <end position="1492"/>
    </location>
</feature>
<dbReference type="InterPro" id="IPR057302">
    <property type="entry name" value="Rrp5_S1"/>
</dbReference>
<evidence type="ECO:0000256" key="4">
    <source>
        <dbReference type="ARBA" id="ARBA00023242"/>
    </source>
</evidence>
<evidence type="ECO:0000256" key="5">
    <source>
        <dbReference type="SAM" id="MobiDB-lite"/>
    </source>
</evidence>
<dbReference type="PROSITE" id="PS50126">
    <property type="entry name" value="S1"/>
    <property type="match status" value="7"/>
</dbReference>
<dbReference type="FunFam" id="1.25.40.10:FF:000727">
    <property type="entry name" value="Chromosome 1, whole genome shotgun sequence"/>
    <property type="match status" value="1"/>
</dbReference>
<feature type="domain" description="S1 motif" evidence="6">
    <location>
        <begin position="1312"/>
        <end position="1379"/>
    </location>
</feature>
<sequence length="1884" mass="208400">MANKRRTSSGAGEASNSTTTGKSKKVKRSDDHPLKESNVSAKISPDKKRNSAAKDGHKKKKNETTNGKDQIKTEKIKQPAPPPLPTSTAEEVDFPRGGGIRLTAYEQAEAKRDGAREAEQQLQALDQTKSRPKKRTLSESQTGPSIKEKGKKRAQDDPPSNHITDAHRIEHLNHKRIIPGIKLAGMIIQVRPLELIIALPGQLVGHVPITDISSYYTERLKETVEEDDESEDSDDCDSDQTENPLQGLDAMFTVGQWIRCSVVKATAHLPSNLRVPPLVRSALKITLTLDPVRVNSGIDKSDLEGGMTLTGAIKSIEDRGYIVDLGISVDPNIDAATSQSPVNNLTAFVSFTDADKATGINHGRQPSQQWEVGQVIWCRINKLSENGATCIVSVNPEDISRSVLTAVTNIDSILPLHMVSCQVTSVIPGQGLNVSFLGFFKGTIHLPYLRCHTTTADALGDRFKLGQKLRARVLWDTTPSKNHISLEGNDSILEPKIFSLCFFDHVIKFYSPGLPPHLCSQEFTKGDRIDQLLRYPIGYVFQNVRIFRVDEEWGVYVTCVNSADGLPIETEPPVAFAHIASISDSFLASLSQDSGPYKVGTTHKARVTGVSPIDGILQLTLRQSVIEQPFISSGDIPIGALVSGTVNKLTPTNLIIRIEGGIDAVVWPAHYSDVKHRNPEKKFIPGAKVKARVLYTNPEKDQVVLTLRKTLVRSDSIVTSFESAQVGTCTYGMIVKVEEKFMLVEFFGRTKAGVPIHEADTERIQSMKLLFKPENLVQVKITKIDAENRRISASVKLAKSDAPVKVPAKIEVGDKVTAFVRETGQNSIRLDLRPFGAESSTRKLLQGLIKLDILAKKYGLSPEDLTAKLEKGDEVKDLVVKKKDENKNLLIVGFEPTLKPKAQDKLSGTVGFIHDKTLVLNLRKESQSSIENYVEGFLPIDLLAKHRNVASDTLKTQISVGDVISGLLPIHKDPLRGLLIVGYPKSEATESIEEYSYTPPELESLSISDRVVGRVFKILDKSIILSLRKEGTEGYAKNMGVLTHEKLAKNRKISEEQLRSDLKIGDYIYNLYVRKKPEQAVRRKPGENDCYYLGFVATPDKGISPVELHVGDHVIGTVDAIHEKNVVLSLQKEGSENNGADVLIQGIISLQVLSGHWKVHQKNLKQKLTEGQKIHKLVIKKTNTDKGLVIVGFISAPHLPLPPSTHDLAIGSMLKVCIGNRDAQGLKVTPIGTSPSGERFLIDYTDMTDDYDEPHNYEAGSEVTACVVKVDKKSLTVYLSVRPSDLNKSAPEPTKNAVKDLPIRQFQDIRIGSTVRGFVQKISEMGLILQVGTNIRASVKVPELFDDDVPDWRSKFRVAQVVSGKVMSNQLNKLKLSLRKNAGLPKGVLTWNQVQSGQMILTQVRRIASYGMFLQVPKSAISGLCHRSEIYDSKEQFAKHQDDWSNAYTEGMELRASVISVDVENKKISFTIKPSVVNPEGKTEIRTQHSEVVELTSDESDDDETDEADSIQQQDSPPGSSSKKADATHKKTNPSTVSIDFAEPSLPLSKGFDWDAKRPGNGRSDKAASAEDEDEGSTDSDDSSEGASAVPAEEQSVDELEKLLTESPNSSHLWNRLISLYIQKADIPQARQTARRALEAIHYREEGEKWKVWIALLNLENTYGTPEDFSKTFNEASVSNDSKTVWLKVADIYAQSGKTEKADETYGQAVKKFRDSSKAWTLYGEFCLRNDRPSQAGELLSRSLKSLPKHKHVKTISKFTQLEYKLGDPERGRTLFEGLVATFPKRLDLWNVYVDLETKAGTAAEVVRGLFSRILALKFNAKRMKSIFKKWLSFEQAHGDKESQDMVIQKAQAYVATLMNSSNPLTHQTEADRSDHGDDDGDAH</sequence>
<comment type="subcellular location">
    <subcellularLocation>
        <location evidence="1">Nucleus</location>
        <location evidence="1">Nucleolus</location>
    </subcellularLocation>
</comment>
<feature type="region of interest" description="Disordered" evidence="5">
    <location>
        <begin position="1480"/>
        <end position="1597"/>
    </location>
</feature>
<name>A0A0L6VIZ2_9BASI</name>
<dbReference type="InterPro" id="IPR048059">
    <property type="entry name" value="Rrp5_S1_rpt_hs1_sc1"/>
</dbReference>
<dbReference type="Gene3D" id="2.40.50.140">
    <property type="entry name" value="Nucleic acid-binding proteins"/>
    <property type="match status" value="6"/>
</dbReference>
<reference evidence="7 8" key="1">
    <citation type="submission" date="2015-08" db="EMBL/GenBank/DDBJ databases">
        <title>Next Generation Sequencing and Analysis of the Genome of Puccinia sorghi L Schw, the Causal Agent of Maize Common Rust.</title>
        <authorList>
            <person name="Rochi L."/>
            <person name="Burguener G."/>
            <person name="Darino M."/>
            <person name="Turjanski A."/>
            <person name="Kreff E."/>
            <person name="Dieguez M.J."/>
            <person name="Sacco F."/>
        </authorList>
    </citation>
    <scope>NUCLEOTIDE SEQUENCE [LARGE SCALE GENOMIC DNA]</scope>
    <source>
        <strain evidence="7 8">RO10H11247</strain>
    </source>
</reference>
<dbReference type="CDD" id="cd05693">
    <property type="entry name" value="S1_Rrp5_repeat_hs1_sc1"/>
    <property type="match status" value="1"/>
</dbReference>
<dbReference type="CDD" id="cd05697">
    <property type="entry name" value="S1_Rrp5_repeat_hs5"/>
    <property type="match status" value="1"/>
</dbReference>
<keyword evidence="4" id="KW-0539">Nucleus</keyword>
<feature type="compositionally biased region" description="Acidic residues" evidence="5">
    <location>
        <begin position="1496"/>
        <end position="1509"/>
    </location>
</feature>
<dbReference type="InterPro" id="IPR045209">
    <property type="entry name" value="Rrp5"/>
</dbReference>
<evidence type="ECO:0000313" key="8">
    <source>
        <dbReference type="Proteomes" id="UP000037035"/>
    </source>
</evidence>
<dbReference type="InterPro" id="IPR003107">
    <property type="entry name" value="HAT"/>
</dbReference>
<dbReference type="Proteomes" id="UP000037035">
    <property type="component" value="Unassembled WGS sequence"/>
</dbReference>
<dbReference type="STRING" id="27349.A0A0L6VIZ2"/>
<evidence type="ECO:0000256" key="3">
    <source>
        <dbReference type="ARBA" id="ARBA00022737"/>
    </source>
</evidence>
<evidence type="ECO:0000313" key="7">
    <source>
        <dbReference type="EMBL" id="KNZ60679.1"/>
    </source>
</evidence>
<dbReference type="Pfam" id="PF00575">
    <property type="entry name" value="S1"/>
    <property type="match status" value="2"/>
</dbReference>
<dbReference type="Pfam" id="PF23459">
    <property type="entry name" value="S1_RRP5"/>
    <property type="match status" value="1"/>
</dbReference>
<dbReference type="VEuPathDB" id="FungiDB:VP01_151g2"/>
<feature type="domain" description="S1 motif" evidence="6">
    <location>
        <begin position="727"/>
        <end position="796"/>
    </location>
</feature>
<dbReference type="FunFam" id="2.40.50.140:FF:000148">
    <property type="entry name" value="protein RRP5 homolog isoform X1"/>
    <property type="match status" value="1"/>
</dbReference>
<dbReference type="InterPro" id="IPR057301">
    <property type="entry name" value="Rrp5_OB_4th"/>
</dbReference>
<organism evidence="7 8">
    <name type="scientific">Puccinia sorghi</name>
    <dbReference type="NCBI Taxonomy" id="27349"/>
    <lineage>
        <taxon>Eukaryota</taxon>
        <taxon>Fungi</taxon>
        <taxon>Dikarya</taxon>
        <taxon>Basidiomycota</taxon>
        <taxon>Pucciniomycotina</taxon>
        <taxon>Pucciniomycetes</taxon>
        <taxon>Pucciniales</taxon>
        <taxon>Pucciniaceae</taxon>
        <taxon>Puccinia</taxon>
    </lineage>
</organism>
<dbReference type="Gene3D" id="1.25.40.10">
    <property type="entry name" value="Tetratricopeptide repeat domain"/>
    <property type="match status" value="2"/>
</dbReference>
<dbReference type="InterPro" id="IPR012340">
    <property type="entry name" value="NA-bd_OB-fold"/>
</dbReference>
<dbReference type="InterPro" id="IPR011990">
    <property type="entry name" value="TPR-like_helical_dom_sf"/>
</dbReference>
<dbReference type="Pfam" id="PF13432">
    <property type="entry name" value="TPR_16"/>
    <property type="match status" value="1"/>
</dbReference>
<dbReference type="SUPFAM" id="SSF50249">
    <property type="entry name" value="Nucleic acid-binding proteins"/>
    <property type="match status" value="5"/>
</dbReference>
<feature type="domain" description="S1 motif" evidence="6">
    <location>
        <begin position="639"/>
        <end position="708"/>
    </location>
</feature>
<feature type="region of interest" description="Disordered" evidence="5">
    <location>
        <begin position="221"/>
        <end position="244"/>
    </location>
</feature>
<keyword evidence="3" id="KW-0677">Repeat</keyword>
<feature type="domain" description="S1 motif" evidence="6">
    <location>
        <begin position="306"/>
        <end position="395"/>
    </location>
</feature>
<feature type="domain" description="S1 motif" evidence="6">
    <location>
        <begin position="813"/>
        <end position="895"/>
    </location>
</feature>
<feature type="region of interest" description="Disordered" evidence="5">
    <location>
        <begin position="1864"/>
        <end position="1884"/>
    </location>
</feature>
<gene>
    <name evidence="7" type="ORF">VP01_151g2</name>
</gene>
<dbReference type="GO" id="GO:0003723">
    <property type="term" value="F:RNA binding"/>
    <property type="evidence" value="ECO:0007669"/>
    <property type="project" value="TreeGrafter"/>
</dbReference>
<dbReference type="SMART" id="SM00386">
    <property type="entry name" value="HAT"/>
    <property type="match status" value="4"/>
</dbReference>
<dbReference type="GO" id="GO:0006364">
    <property type="term" value="P:rRNA processing"/>
    <property type="evidence" value="ECO:0007669"/>
    <property type="project" value="UniProtKB-KW"/>
</dbReference>
<dbReference type="Pfam" id="PF24685">
    <property type="entry name" value="OB_RRP5_4th"/>
    <property type="match status" value="1"/>
</dbReference>
<dbReference type="SMART" id="SM00316">
    <property type="entry name" value="S1"/>
    <property type="match status" value="12"/>
</dbReference>
<dbReference type="PANTHER" id="PTHR23270:SF10">
    <property type="entry name" value="PROTEIN RRP5 HOMOLOG"/>
    <property type="match status" value="1"/>
</dbReference>
<proteinExistence type="predicted"/>
<feature type="compositionally biased region" description="Acidic residues" evidence="5">
    <location>
        <begin position="1570"/>
        <end position="1584"/>
    </location>
</feature>
<evidence type="ECO:0000256" key="2">
    <source>
        <dbReference type="ARBA" id="ARBA00022552"/>
    </source>
</evidence>
<evidence type="ECO:0000259" key="6">
    <source>
        <dbReference type="PROSITE" id="PS50126"/>
    </source>
</evidence>
<protein>
    <recommendedName>
        <fullName evidence="6">S1 motif domain-containing protein</fullName>
    </recommendedName>
</protein>
<keyword evidence="8" id="KW-1185">Reference proteome</keyword>
<evidence type="ECO:0000256" key="1">
    <source>
        <dbReference type="ARBA" id="ARBA00004604"/>
    </source>
</evidence>
<feature type="compositionally biased region" description="Basic and acidic residues" evidence="5">
    <location>
        <begin position="1552"/>
        <end position="1569"/>
    </location>
</feature>
<feature type="compositionally biased region" description="Polar residues" evidence="5">
    <location>
        <begin position="1511"/>
        <end position="1522"/>
    </location>
</feature>
<dbReference type="SUPFAM" id="SSF48452">
    <property type="entry name" value="TPR-like"/>
    <property type="match status" value="2"/>
</dbReference>
<dbReference type="GO" id="GO:0032040">
    <property type="term" value="C:small-subunit processome"/>
    <property type="evidence" value="ECO:0007669"/>
    <property type="project" value="TreeGrafter"/>
</dbReference>
<dbReference type="EMBL" id="LAVV01005776">
    <property type="protein sequence ID" value="KNZ60679.1"/>
    <property type="molecule type" value="Genomic_DNA"/>
</dbReference>
<keyword evidence="2" id="KW-0698">rRNA processing</keyword>
<feature type="domain" description="S1 motif" evidence="6">
    <location>
        <begin position="1397"/>
        <end position="1473"/>
    </location>
</feature>
<feature type="region of interest" description="Disordered" evidence="5">
    <location>
        <begin position="1"/>
        <end position="168"/>
    </location>
</feature>
<feature type="compositionally biased region" description="Basic and acidic residues" evidence="5">
    <location>
        <begin position="1869"/>
        <end position="1884"/>
    </location>
</feature>
<feature type="compositionally biased region" description="Basic and acidic residues" evidence="5">
    <location>
        <begin position="108"/>
        <end position="119"/>
    </location>
</feature>
<feature type="compositionally biased region" description="Basic and acidic residues" evidence="5">
    <location>
        <begin position="44"/>
        <end position="55"/>
    </location>
</feature>
<dbReference type="OrthoDB" id="412781at2759"/>
<comment type="caution">
    <text evidence="7">The sequence shown here is derived from an EMBL/GenBank/DDBJ whole genome shotgun (WGS) entry which is preliminary data.</text>
</comment>
<dbReference type="InterPro" id="IPR003029">
    <property type="entry name" value="S1_domain"/>
</dbReference>
<feature type="compositionally biased region" description="Acidic residues" evidence="5">
    <location>
        <begin position="224"/>
        <end position="240"/>
    </location>
</feature>
<feature type="domain" description="S1 motif" evidence="6">
    <location>
        <begin position="1211"/>
        <end position="1282"/>
    </location>
</feature>
<accession>A0A0L6VIZ2</accession>
<dbReference type="PANTHER" id="PTHR23270">
    <property type="entry name" value="PROGRAMMED CELL DEATH PROTEIN 11 PRE-RRNA PROCESSING PROTEIN RRP5"/>
    <property type="match status" value="1"/>
</dbReference>
<feature type="compositionally biased region" description="Polar residues" evidence="5">
    <location>
        <begin position="8"/>
        <end position="21"/>
    </location>
</feature>